<accession>A0ABT9HZX9</accession>
<organism evidence="2 3">
    <name type="scientific">Rheinheimera baltica</name>
    <dbReference type="NCBI Taxonomy" id="67576"/>
    <lineage>
        <taxon>Bacteria</taxon>
        <taxon>Pseudomonadati</taxon>
        <taxon>Pseudomonadota</taxon>
        <taxon>Gammaproteobacteria</taxon>
        <taxon>Chromatiales</taxon>
        <taxon>Chromatiaceae</taxon>
        <taxon>Rheinheimera</taxon>
    </lineage>
</organism>
<protein>
    <submittedName>
        <fullName evidence="2">Uncharacterized protein</fullName>
    </submittedName>
</protein>
<dbReference type="RefSeq" id="WP_305976137.1">
    <property type="nucleotide sequence ID" value="NZ_JAPJDZ010000029.1"/>
</dbReference>
<name>A0ABT9HZX9_9GAMM</name>
<keyword evidence="3" id="KW-1185">Reference proteome</keyword>
<evidence type="ECO:0000313" key="2">
    <source>
        <dbReference type="EMBL" id="MDP5136692.1"/>
    </source>
</evidence>
<reference evidence="2 3" key="1">
    <citation type="submission" date="2022-11" db="EMBL/GenBank/DDBJ databases">
        <title>Viruses from the air-sea interface of a natural surface slick.</title>
        <authorList>
            <person name="Rahlff J."/>
            <person name="Holmfeldt K."/>
        </authorList>
    </citation>
    <scope>NUCLEOTIDE SEQUENCE [LARGE SCALE GENOMIC DNA]</scope>
    <source>
        <strain evidence="2 3">SMS4</strain>
    </source>
</reference>
<sequence length="301" mass="33832">MSIEDLAVAERGLACNCVCPNCNVALEACLGEIRQHYFRHCKDSSDCGVTNESALHAFAKQCLKRAVGTDKVFKIPRVEVGKVIPKTLSGEISDSVMIAAAELEYRDKNTGTITDVRLTTSNGWVLNVEIKVTHGIDETKATKIVTSKAFTLEISLNTHTRTSFKLEEVEKDIFGFNGKTVWNHPEAHSWQHNPKNIYKAKSVTPKPKTNPPPRLPPRQQINIPQDVSYELKDCYLSHDVHVDDNGLNVLLEFCDEHGEVLKLPVIKFNAKYYASIFEKLEPGSKIMVIKHNSEIVSIRRY</sequence>
<dbReference type="Proteomes" id="UP001231109">
    <property type="component" value="Unassembled WGS sequence"/>
</dbReference>
<evidence type="ECO:0000256" key="1">
    <source>
        <dbReference type="SAM" id="MobiDB-lite"/>
    </source>
</evidence>
<proteinExistence type="predicted"/>
<comment type="caution">
    <text evidence="2">The sequence shown here is derived from an EMBL/GenBank/DDBJ whole genome shotgun (WGS) entry which is preliminary data.</text>
</comment>
<evidence type="ECO:0000313" key="3">
    <source>
        <dbReference type="Proteomes" id="UP001231109"/>
    </source>
</evidence>
<feature type="region of interest" description="Disordered" evidence="1">
    <location>
        <begin position="200"/>
        <end position="219"/>
    </location>
</feature>
<gene>
    <name evidence="2" type="ORF">ORJ04_12110</name>
</gene>
<dbReference type="EMBL" id="JAPJDZ010000029">
    <property type="protein sequence ID" value="MDP5136692.1"/>
    <property type="molecule type" value="Genomic_DNA"/>
</dbReference>